<feature type="coiled-coil region" evidence="1">
    <location>
        <begin position="517"/>
        <end position="544"/>
    </location>
</feature>
<reference evidence="3 4" key="1">
    <citation type="journal article" date="2011" name="J. Gen. Appl. Microbiol.">
        <title>Draft genome sequencing of the enigmatic yeast Saitoella complicata.</title>
        <authorList>
            <person name="Nishida H."/>
            <person name="Hamamoto M."/>
            <person name="Sugiyama J."/>
        </authorList>
    </citation>
    <scope>NUCLEOTIDE SEQUENCE [LARGE SCALE GENOMIC DNA]</scope>
    <source>
        <strain evidence="3 4">NRRL Y-17804</strain>
    </source>
</reference>
<sequence>MGKKKSRNGQAKKVDQTVNDTPDREESVTPEDAGSGDSPAETPTAEDKEVEAEQGTPLAGAIAEAPGAFPSEEHEEPAEADEVADVEITGEEDNHKENIDDQSVSNDAPFPNEQESDNAEAKTSAPTSVSEAEVNKAPAEDDQPEEPSADKHEANPETDDDTEDPETKIATAKPSMDLRVATEMAEDDTQARDEGETRSTRPSNIAIPPPMIRESSQSTIKKISINQDDLSPRAPLSAATGDISPSADVATPTVEHPSELPSFGKLSISTRHSPTSPRFNRRPSIADRRRSSSISAASAASTASSRARSESLASVKSVLSEELDEFDEFAEAGEGDDDFGDFEAGEAFDTFVAPAEPQVPSIYIPNLTDQADANAVQKEIAPLLDLISPRPPTEVPPPPPLPSAPSNDAPLLLTERSLSLWKQLTAPPPLQPPDWKRSRIKRLFLVSLGVPVDLDEILPQETKLKKLVLPSLRSNAVDGSKDRTGSQSEGNGAANFDVQAARQLAATSSAAVENMSEDELRAHVKRLEAVAQEANEVITQWLAKREAVMSDKETFEAVIENLVGHAQRTRRNRASILGAFRSGTPPTKKKSK</sequence>
<dbReference type="STRING" id="698492.A0A0E9NG74"/>
<evidence type="ECO:0000256" key="1">
    <source>
        <dbReference type="SAM" id="Coils"/>
    </source>
</evidence>
<feature type="compositionally biased region" description="Polar residues" evidence="2">
    <location>
        <begin position="214"/>
        <end position="229"/>
    </location>
</feature>
<dbReference type="OrthoDB" id="5378975at2759"/>
<keyword evidence="1" id="KW-0175">Coiled coil</keyword>
<feature type="compositionally biased region" description="Low complexity" evidence="2">
    <location>
        <begin position="292"/>
        <end position="313"/>
    </location>
</feature>
<reference evidence="3 4" key="3">
    <citation type="journal article" date="2015" name="Genome Announc.">
        <title>Draft Genome Sequence of the Archiascomycetous Yeast Saitoella complicata.</title>
        <authorList>
            <person name="Yamauchi K."/>
            <person name="Kondo S."/>
            <person name="Hamamoto M."/>
            <person name="Takahashi Y."/>
            <person name="Ogura Y."/>
            <person name="Hayashi T."/>
            <person name="Nishida H."/>
        </authorList>
    </citation>
    <scope>NUCLEOTIDE SEQUENCE [LARGE SCALE GENOMIC DNA]</scope>
    <source>
        <strain evidence="3 4">NRRL Y-17804</strain>
    </source>
</reference>
<comment type="caution">
    <text evidence="3">The sequence shown here is derived from an EMBL/GenBank/DDBJ whole genome shotgun (WGS) entry which is preliminary data.</text>
</comment>
<proteinExistence type="predicted"/>
<feature type="compositionally biased region" description="Basic and acidic residues" evidence="2">
    <location>
        <begin position="189"/>
        <end position="199"/>
    </location>
</feature>
<dbReference type="Proteomes" id="UP000033140">
    <property type="component" value="Unassembled WGS sequence"/>
</dbReference>
<dbReference type="AlphaFoldDB" id="A0A0E9NG74"/>
<evidence type="ECO:0000256" key="2">
    <source>
        <dbReference type="SAM" id="MobiDB-lite"/>
    </source>
</evidence>
<gene>
    <name evidence="3" type="ORF">G7K_3020-t1</name>
</gene>
<dbReference type="PANTHER" id="PTHR38698">
    <property type="entry name" value="EXPRESSED PROTEIN"/>
    <property type="match status" value="1"/>
</dbReference>
<protein>
    <submittedName>
        <fullName evidence="3">Uncharacterized protein</fullName>
    </submittedName>
</protein>
<dbReference type="EMBL" id="BACD03000018">
    <property type="protein sequence ID" value="GAO48854.1"/>
    <property type="molecule type" value="Genomic_DNA"/>
</dbReference>
<feature type="compositionally biased region" description="Acidic residues" evidence="2">
    <location>
        <begin position="73"/>
        <end position="91"/>
    </location>
</feature>
<organism evidence="3 4">
    <name type="scientific">Saitoella complicata (strain BCRC 22490 / CBS 7301 / JCM 7358 / NBRC 10748 / NRRL Y-17804)</name>
    <dbReference type="NCBI Taxonomy" id="698492"/>
    <lineage>
        <taxon>Eukaryota</taxon>
        <taxon>Fungi</taxon>
        <taxon>Dikarya</taxon>
        <taxon>Ascomycota</taxon>
        <taxon>Taphrinomycotina</taxon>
        <taxon>Taphrinomycotina incertae sedis</taxon>
        <taxon>Saitoella</taxon>
    </lineage>
</organism>
<feature type="region of interest" description="Disordered" evidence="2">
    <location>
        <begin position="387"/>
        <end position="409"/>
    </location>
</feature>
<evidence type="ECO:0000313" key="4">
    <source>
        <dbReference type="Proteomes" id="UP000033140"/>
    </source>
</evidence>
<reference evidence="3 4" key="2">
    <citation type="journal article" date="2014" name="J. Gen. Appl. Microbiol.">
        <title>The early diverging ascomycetous budding yeast Saitoella complicata has three histone deacetylases belonging to the Clr6, Hos2, and Rpd3 lineages.</title>
        <authorList>
            <person name="Nishida H."/>
            <person name="Matsumoto T."/>
            <person name="Kondo S."/>
            <person name="Hamamoto M."/>
            <person name="Yoshikawa H."/>
        </authorList>
    </citation>
    <scope>NUCLEOTIDE SEQUENCE [LARGE SCALE GENOMIC DNA]</scope>
    <source>
        <strain evidence="3 4">NRRL Y-17804</strain>
    </source>
</reference>
<feature type="compositionally biased region" description="Polar residues" evidence="2">
    <location>
        <begin position="267"/>
        <end position="278"/>
    </location>
</feature>
<dbReference type="InterPro" id="IPR031355">
    <property type="entry name" value="YBL010C/LAA2-like"/>
</dbReference>
<keyword evidence="4" id="KW-1185">Reference proteome</keyword>
<feature type="region of interest" description="Disordered" evidence="2">
    <location>
        <begin position="1"/>
        <end position="313"/>
    </location>
</feature>
<dbReference type="Pfam" id="PF17104">
    <property type="entry name" value="YBL010C_LAA2"/>
    <property type="match status" value="2"/>
</dbReference>
<accession>A0A0E9NG74</accession>
<feature type="compositionally biased region" description="Pro residues" evidence="2">
    <location>
        <begin position="389"/>
        <end position="403"/>
    </location>
</feature>
<dbReference type="RefSeq" id="XP_019024429.1">
    <property type="nucleotide sequence ID" value="XM_019166012.1"/>
</dbReference>
<name>A0A0E9NG74_SAICN</name>
<evidence type="ECO:0000313" key="3">
    <source>
        <dbReference type="EMBL" id="GAO48854.1"/>
    </source>
</evidence>
<dbReference type="PANTHER" id="PTHR38698:SF1">
    <property type="entry name" value="FUNGAL PROTEIN"/>
    <property type="match status" value="1"/>
</dbReference>